<reference evidence="3 4" key="1">
    <citation type="submission" date="2015-03" db="EMBL/GenBank/DDBJ databases">
        <title>Draft genome of the nematode, Opisthorchis viverrini.</title>
        <authorList>
            <person name="Mitreva M."/>
        </authorList>
    </citation>
    <scope>NUCLEOTIDE SEQUENCE [LARGE SCALE GENOMIC DNA]</scope>
    <source>
        <strain evidence="3">Khon Kaen</strain>
    </source>
</reference>
<feature type="compositionally biased region" description="Basic and acidic residues" evidence="1">
    <location>
        <begin position="216"/>
        <end position="225"/>
    </location>
</feature>
<evidence type="ECO:0000259" key="2">
    <source>
        <dbReference type="PROSITE" id="PS50003"/>
    </source>
</evidence>
<proteinExistence type="predicted"/>
<feature type="domain" description="PH" evidence="2">
    <location>
        <begin position="122"/>
        <end position="147"/>
    </location>
</feature>
<dbReference type="SUPFAM" id="SSF50729">
    <property type="entry name" value="PH domain-like"/>
    <property type="match status" value="1"/>
</dbReference>
<evidence type="ECO:0000256" key="1">
    <source>
        <dbReference type="SAM" id="MobiDB-lite"/>
    </source>
</evidence>
<feature type="region of interest" description="Disordered" evidence="1">
    <location>
        <begin position="176"/>
        <end position="232"/>
    </location>
</feature>
<organism evidence="3 4">
    <name type="scientific">Opisthorchis viverrini</name>
    <name type="common">Southeast Asian liver fluke</name>
    <dbReference type="NCBI Taxonomy" id="6198"/>
    <lineage>
        <taxon>Eukaryota</taxon>
        <taxon>Metazoa</taxon>
        <taxon>Spiralia</taxon>
        <taxon>Lophotrochozoa</taxon>
        <taxon>Platyhelminthes</taxon>
        <taxon>Trematoda</taxon>
        <taxon>Digenea</taxon>
        <taxon>Opisthorchiida</taxon>
        <taxon>Opisthorchiata</taxon>
        <taxon>Opisthorchiidae</taxon>
        <taxon>Opisthorchis</taxon>
    </lineage>
</organism>
<sequence>MGDVRKKSASSSNHADSIITLCDYLEKLGQVALESDEIHGTEIAASLCKFSVVHRDLANMSKHLSLGFTRHLFSSADADFGTSGWRVERRSQEVVRAAAHQLLPYFTSIPCAIFHPINLTDSRTYNFQAEDDQEFEEWISVLNNAMQEEFRRAMNVNDMESAELDAAVFGSRNNNAAAEFDPSQTSSPPTTRYPFGMTNRAGSVGAASLRDSLPGSEHDPLDSRDSSGMMQRRAFVKEKYVDRRYITSTTTSFTAPSSDSPAKNGVGDPRLPRRDPVSERFLRKDLLRAVKTGDLSTLLQ</sequence>
<name>A0A1S8WU80_OPIVI</name>
<keyword evidence="4" id="KW-1185">Reference proteome</keyword>
<dbReference type="GO" id="GO:0005096">
    <property type="term" value="F:GTPase activator activity"/>
    <property type="evidence" value="ECO:0007669"/>
    <property type="project" value="InterPro"/>
</dbReference>
<dbReference type="EMBL" id="KV894633">
    <property type="protein sequence ID" value="OON17998.1"/>
    <property type="molecule type" value="Genomic_DNA"/>
</dbReference>
<protein>
    <recommendedName>
        <fullName evidence="2">PH domain-containing protein</fullName>
    </recommendedName>
</protein>
<dbReference type="InterPro" id="IPR011993">
    <property type="entry name" value="PH-like_dom_sf"/>
</dbReference>
<dbReference type="InterPro" id="IPR043593">
    <property type="entry name" value="ASAP"/>
</dbReference>
<dbReference type="Proteomes" id="UP000243686">
    <property type="component" value="Unassembled WGS sequence"/>
</dbReference>
<dbReference type="PANTHER" id="PTHR45854:SF3">
    <property type="entry name" value="ARFGAP WITH SH3 DOMAIN, ANK REPEAT AND PH DOMAIN-CONTAINING PROTEIN"/>
    <property type="match status" value="1"/>
</dbReference>
<dbReference type="PANTHER" id="PTHR45854">
    <property type="entry name" value="ASAP FAMILY MEMBER"/>
    <property type="match status" value="1"/>
</dbReference>
<feature type="region of interest" description="Disordered" evidence="1">
    <location>
        <begin position="251"/>
        <end position="277"/>
    </location>
</feature>
<accession>A0A1S8WU80</accession>
<evidence type="ECO:0000313" key="4">
    <source>
        <dbReference type="Proteomes" id="UP000243686"/>
    </source>
</evidence>
<dbReference type="InterPro" id="IPR001849">
    <property type="entry name" value="PH_domain"/>
</dbReference>
<feature type="compositionally biased region" description="Polar residues" evidence="1">
    <location>
        <begin position="176"/>
        <end position="190"/>
    </location>
</feature>
<dbReference type="Gene3D" id="2.30.29.30">
    <property type="entry name" value="Pleckstrin-homology domain (PH domain)/Phosphotyrosine-binding domain (PTB)"/>
    <property type="match status" value="1"/>
</dbReference>
<gene>
    <name evidence="3" type="ORF">X801_06155</name>
</gene>
<dbReference type="AlphaFoldDB" id="A0A1S8WU80"/>
<feature type="compositionally biased region" description="Low complexity" evidence="1">
    <location>
        <begin position="251"/>
        <end position="262"/>
    </location>
</feature>
<dbReference type="PROSITE" id="PS50003">
    <property type="entry name" value="PH_DOMAIN"/>
    <property type="match status" value="1"/>
</dbReference>
<evidence type="ECO:0000313" key="3">
    <source>
        <dbReference type="EMBL" id="OON17998.1"/>
    </source>
</evidence>
<feature type="non-terminal residue" evidence="3">
    <location>
        <position position="300"/>
    </location>
</feature>